<dbReference type="Pfam" id="PF07648">
    <property type="entry name" value="Kazal_2"/>
    <property type="match status" value="1"/>
</dbReference>
<evidence type="ECO:0000313" key="4">
    <source>
        <dbReference type="RefSeq" id="XP_026285961.1"/>
    </source>
</evidence>
<dbReference type="AlphaFoldDB" id="A0A6J1T5P6"/>
<gene>
    <name evidence="4" type="primary">LOC113211711</name>
</gene>
<dbReference type="InterPro" id="IPR002350">
    <property type="entry name" value="Kazal_dom"/>
</dbReference>
<dbReference type="SUPFAM" id="SSF100895">
    <property type="entry name" value="Kazal-type serine protease inhibitors"/>
    <property type="match status" value="1"/>
</dbReference>
<proteinExistence type="predicted"/>
<reference evidence="4" key="1">
    <citation type="submission" date="2025-08" db="UniProtKB">
        <authorList>
            <consortium name="RefSeq"/>
        </authorList>
    </citation>
    <scope>IDENTIFICATION</scope>
    <source>
        <tissue evidence="4">Whole organism</tissue>
    </source>
</reference>
<dbReference type="RefSeq" id="XP_026285961.1">
    <property type="nucleotide sequence ID" value="XM_026430176.2"/>
</dbReference>
<evidence type="ECO:0000259" key="2">
    <source>
        <dbReference type="PROSITE" id="PS51465"/>
    </source>
</evidence>
<dbReference type="SMART" id="SM00280">
    <property type="entry name" value="KAZAL"/>
    <property type="match status" value="1"/>
</dbReference>
<dbReference type="PROSITE" id="PS51465">
    <property type="entry name" value="KAZAL_2"/>
    <property type="match status" value="1"/>
</dbReference>
<keyword evidence="3" id="KW-1185">Reference proteome</keyword>
<evidence type="ECO:0000256" key="1">
    <source>
        <dbReference type="SAM" id="SignalP"/>
    </source>
</evidence>
<dbReference type="Gene3D" id="3.30.60.30">
    <property type="match status" value="1"/>
</dbReference>
<feature type="chain" id="PRO_5027091471" evidence="1">
    <location>
        <begin position="18"/>
        <end position="232"/>
    </location>
</feature>
<protein>
    <submittedName>
        <fullName evidence="4">Agrin</fullName>
    </submittedName>
</protein>
<evidence type="ECO:0000313" key="3">
    <source>
        <dbReference type="Proteomes" id="UP000504606"/>
    </source>
</evidence>
<dbReference type="OrthoDB" id="328123at2759"/>
<feature type="domain" description="Kazal-like" evidence="2">
    <location>
        <begin position="16"/>
        <end position="70"/>
    </location>
</feature>
<name>A0A6J1T5P6_FRAOC</name>
<dbReference type="InterPro" id="IPR036058">
    <property type="entry name" value="Kazal_dom_sf"/>
</dbReference>
<dbReference type="CDD" id="cd00104">
    <property type="entry name" value="KAZAL_FS"/>
    <property type="match status" value="1"/>
</dbReference>
<dbReference type="KEGG" id="foc:113211711"/>
<organism evidence="3 4">
    <name type="scientific">Frankliniella occidentalis</name>
    <name type="common">Western flower thrips</name>
    <name type="synonym">Euthrips occidentalis</name>
    <dbReference type="NCBI Taxonomy" id="133901"/>
    <lineage>
        <taxon>Eukaryota</taxon>
        <taxon>Metazoa</taxon>
        <taxon>Ecdysozoa</taxon>
        <taxon>Arthropoda</taxon>
        <taxon>Hexapoda</taxon>
        <taxon>Insecta</taxon>
        <taxon>Pterygota</taxon>
        <taxon>Neoptera</taxon>
        <taxon>Paraneoptera</taxon>
        <taxon>Thysanoptera</taxon>
        <taxon>Terebrantia</taxon>
        <taxon>Thripoidea</taxon>
        <taxon>Thripidae</taxon>
        <taxon>Frankliniella</taxon>
    </lineage>
</organism>
<feature type="signal peptide" evidence="1">
    <location>
        <begin position="1"/>
        <end position="17"/>
    </location>
</feature>
<dbReference type="GeneID" id="113211711"/>
<dbReference type="Proteomes" id="UP000504606">
    <property type="component" value="Unplaced"/>
</dbReference>
<sequence>MLLHSAVLAAVLLRAAALTALCPCPSSSPPNSEDIPVCGSDGITYSSECELQCAGLPAGHSVAHPGPCAAPPEETVAGRHRRYAVEYDEWQQCFDERQCGEPHYGNCSECVAGGYEKCHEMCAWNCACGCSGLPTGAGLDEDSHDLFDECCEEKRCTNSKRWECEGNCGDHQFCVNLCHMEQVRCSCDCVQHALTSRTSAPTISASAAPATSSMWEALLSLVHAVLLRTANS</sequence>
<accession>A0A6J1T5P6</accession>
<keyword evidence="1" id="KW-0732">Signal</keyword>